<feature type="region of interest" description="Disordered" evidence="10">
    <location>
        <begin position="492"/>
        <end position="515"/>
    </location>
</feature>
<evidence type="ECO:0000256" key="10">
    <source>
        <dbReference type="SAM" id="MobiDB-lite"/>
    </source>
</evidence>
<dbReference type="PANTHER" id="PTHR30046:SF0">
    <property type="entry name" value="FLAGELLAR M-RING PROTEIN"/>
    <property type="match status" value="1"/>
</dbReference>
<dbReference type="HOGENOM" id="CLU_028108_1_1_7"/>
<keyword evidence="14" id="KW-0966">Cell projection</keyword>
<keyword evidence="15" id="KW-1185">Reference proteome</keyword>
<dbReference type="OrthoDB" id="9807026at2"/>
<keyword evidence="7 11" id="KW-0472">Membrane</keyword>
<gene>
    <name evidence="14" type="ordered locus">DP2656</name>
</gene>
<dbReference type="AlphaFoldDB" id="Q6AJU1"/>
<keyword evidence="8 9" id="KW-0975">Bacterial flagellum</keyword>
<evidence type="ECO:0000259" key="13">
    <source>
        <dbReference type="Pfam" id="PF08345"/>
    </source>
</evidence>
<keyword evidence="4" id="KW-1003">Cell membrane</keyword>
<keyword evidence="6 11" id="KW-1133">Transmembrane helix</keyword>
<feature type="compositionally biased region" description="Polar residues" evidence="10">
    <location>
        <begin position="332"/>
        <end position="344"/>
    </location>
</feature>
<keyword evidence="14" id="KW-0282">Flagellum</keyword>
<comment type="similarity">
    <text evidence="3 9">Belongs to the FliF family.</text>
</comment>
<protein>
    <recommendedName>
        <fullName evidence="9">Flagellar M-ring protein</fullName>
    </recommendedName>
</protein>
<evidence type="ECO:0000256" key="3">
    <source>
        <dbReference type="ARBA" id="ARBA00007971"/>
    </source>
</evidence>
<evidence type="ECO:0000256" key="6">
    <source>
        <dbReference type="ARBA" id="ARBA00022989"/>
    </source>
</evidence>
<evidence type="ECO:0000256" key="5">
    <source>
        <dbReference type="ARBA" id="ARBA00022692"/>
    </source>
</evidence>
<feature type="domain" description="Flagellar M-ring C-terminal" evidence="13">
    <location>
        <begin position="273"/>
        <end position="432"/>
    </location>
</feature>
<feature type="region of interest" description="Disordered" evidence="10">
    <location>
        <begin position="315"/>
        <end position="351"/>
    </location>
</feature>
<evidence type="ECO:0000313" key="14">
    <source>
        <dbReference type="EMBL" id="CAG37385.1"/>
    </source>
</evidence>
<evidence type="ECO:0000256" key="11">
    <source>
        <dbReference type="SAM" id="Phobius"/>
    </source>
</evidence>
<accession>Q6AJU1</accession>
<feature type="compositionally biased region" description="Basic and acidic residues" evidence="10">
    <location>
        <begin position="492"/>
        <end position="510"/>
    </location>
</feature>
<dbReference type="Proteomes" id="UP000000602">
    <property type="component" value="Chromosome"/>
</dbReference>
<dbReference type="InterPro" id="IPR000067">
    <property type="entry name" value="FlgMring_FliF"/>
</dbReference>
<evidence type="ECO:0000256" key="2">
    <source>
        <dbReference type="ARBA" id="ARBA00004651"/>
    </source>
</evidence>
<dbReference type="STRING" id="177439.DP2656"/>
<comment type="subcellular location">
    <subcellularLocation>
        <location evidence="1 9">Bacterial flagellum basal body</location>
    </subcellularLocation>
    <subcellularLocation>
        <location evidence="2">Cell membrane</location>
        <topology evidence="2">Multi-pass membrane protein</topology>
    </subcellularLocation>
</comment>
<comment type="function">
    <text evidence="9">The M ring may be actively involved in energy transduction.</text>
</comment>
<dbReference type="PRINTS" id="PR01009">
    <property type="entry name" value="FLGMRINGFLIF"/>
</dbReference>
<dbReference type="InterPro" id="IPR045851">
    <property type="entry name" value="AMP-bd_C_sf"/>
</dbReference>
<dbReference type="eggNOG" id="COG1766">
    <property type="taxonomic scope" value="Bacteria"/>
</dbReference>
<dbReference type="GO" id="GO:0071973">
    <property type="term" value="P:bacterial-type flagellum-dependent cell motility"/>
    <property type="evidence" value="ECO:0007669"/>
    <property type="project" value="InterPro"/>
</dbReference>
<dbReference type="KEGG" id="dps:DP2656"/>
<dbReference type="Pfam" id="PF08345">
    <property type="entry name" value="YscJ_FliF_C"/>
    <property type="match status" value="1"/>
</dbReference>
<dbReference type="InterPro" id="IPR043427">
    <property type="entry name" value="YscJ/FliF"/>
</dbReference>
<evidence type="ECO:0000256" key="9">
    <source>
        <dbReference type="PIRNR" id="PIRNR004862"/>
    </source>
</evidence>
<proteinExistence type="inferred from homology"/>
<dbReference type="Pfam" id="PF01514">
    <property type="entry name" value="YscJ_FliF"/>
    <property type="match status" value="1"/>
</dbReference>
<feature type="compositionally biased region" description="Polar residues" evidence="10">
    <location>
        <begin position="1"/>
        <end position="12"/>
    </location>
</feature>
<feature type="transmembrane region" description="Helical" evidence="11">
    <location>
        <begin position="456"/>
        <end position="474"/>
    </location>
</feature>
<evidence type="ECO:0000256" key="7">
    <source>
        <dbReference type="ARBA" id="ARBA00023136"/>
    </source>
</evidence>
<dbReference type="NCBIfam" id="TIGR00206">
    <property type="entry name" value="fliF"/>
    <property type="match status" value="1"/>
</dbReference>
<dbReference type="PIRSF" id="PIRSF004862">
    <property type="entry name" value="FliF"/>
    <property type="match status" value="1"/>
</dbReference>
<dbReference type="GO" id="GO:0003774">
    <property type="term" value="F:cytoskeletal motor activity"/>
    <property type="evidence" value="ECO:0007669"/>
    <property type="project" value="InterPro"/>
</dbReference>
<reference evidence="15" key="1">
    <citation type="journal article" date="2004" name="Environ. Microbiol.">
        <title>The genome of Desulfotalea psychrophila, a sulfate-reducing bacterium from permanently cold Arctic sediments.</title>
        <authorList>
            <person name="Rabus R."/>
            <person name="Ruepp A."/>
            <person name="Frickey T."/>
            <person name="Rattei T."/>
            <person name="Fartmann B."/>
            <person name="Stark M."/>
            <person name="Bauer M."/>
            <person name="Zibat A."/>
            <person name="Lombardot T."/>
            <person name="Becker I."/>
            <person name="Amann J."/>
            <person name="Gellner K."/>
            <person name="Teeling H."/>
            <person name="Leuschner W.D."/>
            <person name="Gloeckner F.-O."/>
            <person name="Lupas A.N."/>
            <person name="Amann R."/>
            <person name="Klenk H.-P."/>
        </authorList>
    </citation>
    <scope>NUCLEOTIDE SEQUENCE [LARGE SCALE GENOMIC DNA]</scope>
    <source>
        <strain evidence="15">DSM 12343 / LSv54</strain>
    </source>
</reference>
<evidence type="ECO:0000259" key="12">
    <source>
        <dbReference type="Pfam" id="PF01514"/>
    </source>
</evidence>
<sequence length="545" mass="59911">MADQQTGQSAESSEAPVREGEGMKTPAKKNFFTLLRDWPLSRQLSLGAVLILCLAAFATIIIQTRTVDQQLLYANLSATDAAAVTEWLKGQKIPYSLKDSGKSVWIGSNKIYQARLDLAANGLPSGGGVGFEVFDKQNFALTNYVQKINYSRALQGELARTISSLAPIESTRVHLAIPEKRLFKNQQKQATASVILSLVPGKTLSQEQVEGIAYLVAGSVPGLETDNVKVLDSSGVILGDREQNGGDRALSSDMLAFQKEIETQMEMRAQDLLTRTMGADHALVRVTATVDFAKVEKTEEFFDADDPVIRSEQINNESSRGAEAGGIPGVESNLQGTQKKSGTGPSAVKNGRTTNYEISKTISHIVNPVGTVKKLSVSVLVADRQKLDPDTQEPSYTPFSTTELKALENMVASAIGLVATRGDVINVISMPFFQDPQEFETDQDDTMELVRNSMPLVKYLLALLAIFFLYFLLVRPILKTVKGEVLQHNKTVDEMEKEQQRRNQEKKEESTPLPPLDIALANIRQEVMQEHTPTAFIVKNWIHEG</sequence>
<keyword evidence="14" id="KW-0969">Cilium</keyword>
<dbReference type="Gene3D" id="3.30.300.30">
    <property type="match status" value="1"/>
</dbReference>
<dbReference type="GO" id="GO:0005886">
    <property type="term" value="C:plasma membrane"/>
    <property type="evidence" value="ECO:0007669"/>
    <property type="project" value="UniProtKB-SubCell"/>
</dbReference>
<feature type="domain" description="Flagellar M-ring N-terminal" evidence="12">
    <location>
        <begin position="68"/>
        <end position="238"/>
    </location>
</feature>
<keyword evidence="5 11" id="KW-0812">Transmembrane</keyword>
<dbReference type="InterPro" id="IPR006182">
    <property type="entry name" value="FliF_N_dom"/>
</dbReference>
<dbReference type="InterPro" id="IPR013556">
    <property type="entry name" value="Flag_M-ring_C"/>
</dbReference>
<name>Q6AJU1_DESPS</name>
<organism evidence="14 15">
    <name type="scientific">Desulfotalea psychrophila (strain LSv54 / DSM 12343)</name>
    <dbReference type="NCBI Taxonomy" id="177439"/>
    <lineage>
        <taxon>Bacteria</taxon>
        <taxon>Pseudomonadati</taxon>
        <taxon>Thermodesulfobacteriota</taxon>
        <taxon>Desulfobulbia</taxon>
        <taxon>Desulfobulbales</taxon>
        <taxon>Desulfocapsaceae</taxon>
        <taxon>Desulfotalea</taxon>
    </lineage>
</organism>
<dbReference type="PANTHER" id="PTHR30046">
    <property type="entry name" value="FLAGELLAR M-RING PROTEIN"/>
    <property type="match status" value="1"/>
</dbReference>
<evidence type="ECO:0000256" key="4">
    <source>
        <dbReference type="ARBA" id="ARBA00022475"/>
    </source>
</evidence>
<evidence type="ECO:0000256" key="1">
    <source>
        <dbReference type="ARBA" id="ARBA00004117"/>
    </source>
</evidence>
<evidence type="ECO:0000313" key="15">
    <source>
        <dbReference type="Proteomes" id="UP000000602"/>
    </source>
</evidence>
<dbReference type="EMBL" id="CR522870">
    <property type="protein sequence ID" value="CAG37385.1"/>
    <property type="molecule type" value="Genomic_DNA"/>
</dbReference>
<feature type="transmembrane region" description="Helical" evidence="11">
    <location>
        <begin position="44"/>
        <end position="62"/>
    </location>
</feature>
<dbReference type="GO" id="GO:0009431">
    <property type="term" value="C:bacterial-type flagellum basal body, MS ring"/>
    <property type="evidence" value="ECO:0007669"/>
    <property type="project" value="InterPro"/>
</dbReference>
<evidence type="ECO:0000256" key="8">
    <source>
        <dbReference type="ARBA" id="ARBA00023143"/>
    </source>
</evidence>
<feature type="region of interest" description="Disordered" evidence="10">
    <location>
        <begin position="1"/>
        <end position="22"/>
    </location>
</feature>